<feature type="transmembrane region" description="Helical" evidence="1">
    <location>
        <begin position="17"/>
        <end position="37"/>
    </location>
</feature>
<sequence length="63" mass="7003">MALLTSQIDVNKGLAKIASIFLVCQNLMALFETMIFLETKVLSFAKSALVSYQKLYVSKGRSE</sequence>
<accession>U5DH59</accession>
<dbReference type="AlphaFoldDB" id="U5DH59"/>
<keyword evidence="1" id="KW-0472">Membrane</keyword>
<dbReference type="InParanoid" id="U5DH59"/>
<keyword evidence="1" id="KW-1133">Transmembrane helix</keyword>
<keyword evidence="3" id="KW-1185">Reference proteome</keyword>
<evidence type="ECO:0000256" key="1">
    <source>
        <dbReference type="SAM" id="Phobius"/>
    </source>
</evidence>
<proteinExistence type="predicted"/>
<reference evidence="2 3" key="1">
    <citation type="submission" date="2013-05" db="EMBL/GenBank/DDBJ databases">
        <title>Draft genome sequence of Rubidibacter lacunae KORDI 51-2.</title>
        <authorList>
            <person name="Choi D.H."/>
            <person name="Noh J.H."/>
            <person name="Kwon K.-K."/>
            <person name="Lee J.-H."/>
            <person name="Ryu J.-Y."/>
        </authorList>
    </citation>
    <scope>NUCLEOTIDE SEQUENCE [LARGE SCALE GENOMIC DNA]</scope>
    <source>
        <strain evidence="2 3">KORDI 51-2</strain>
    </source>
</reference>
<keyword evidence="1" id="KW-0812">Transmembrane</keyword>
<dbReference type="EMBL" id="ASSJ01000085">
    <property type="protein sequence ID" value="ERN39894.1"/>
    <property type="molecule type" value="Genomic_DNA"/>
</dbReference>
<name>U5DH59_9CHRO</name>
<gene>
    <name evidence="2" type="ORF">KR51_00036770</name>
</gene>
<dbReference type="Proteomes" id="UP000016960">
    <property type="component" value="Unassembled WGS sequence"/>
</dbReference>
<evidence type="ECO:0000313" key="3">
    <source>
        <dbReference type="Proteomes" id="UP000016960"/>
    </source>
</evidence>
<comment type="caution">
    <text evidence="2">The sequence shown here is derived from an EMBL/GenBank/DDBJ whole genome shotgun (WGS) entry which is preliminary data.</text>
</comment>
<organism evidence="2 3">
    <name type="scientific">Rubidibacter lacunae KORDI 51-2</name>
    <dbReference type="NCBI Taxonomy" id="582515"/>
    <lineage>
        <taxon>Bacteria</taxon>
        <taxon>Bacillati</taxon>
        <taxon>Cyanobacteriota</taxon>
        <taxon>Cyanophyceae</taxon>
        <taxon>Oscillatoriophycideae</taxon>
        <taxon>Chroococcales</taxon>
        <taxon>Aphanothecaceae</taxon>
        <taxon>Rubidibacter</taxon>
    </lineage>
</organism>
<protein>
    <submittedName>
        <fullName evidence="2">Uncharacterized protein</fullName>
    </submittedName>
</protein>
<evidence type="ECO:0000313" key="2">
    <source>
        <dbReference type="EMBL" id="ERN39894.1"/>
    </source>
</evidence>
<dbReference type="STRING" id="582515.KR51_00036770"/>